<comment type="caution">
    <text evidence="3">The sequence shown here is derived from an EMBL/GenBank/DDBJ whole genome shotgun (WGS) entry which is preliminary data.</text>
</comment>
<evidence type="ECO:0000256" key="1">
    <source>
        <dbReference type="SAM" id="MobiDB-lite"/>
    </source>
</evidence>
<dbReference type="Pfam" id="PF15018">
    <property type="entry name" value="InaF-motif"/>
    <property type="match status" value="1"/>
</dbReference>
<evidence type="ECO:0000313" key="4">
    <source>
        <dbReference type="Proteomes" id="UP001153954"/>
    </source>
</evidence>
<keyword evidence="4" id="KW-1185">Reference proteome</keyword>
<accession>A0AAU9UA13</accession>
<dbReference type="Proteomes" id="UP001153954">
    <property type="component" value="Unassembled WGS sequence"/>
</dbReference>
<feature type="region of interest" description="Disordered" evidence="1">
    <location>
        <begin position="1"/>
        <end position="25"/>
    </location>
</feature>
<keyword evidence="2" id="KW-1133">Transmembrane helix</keyword>
<feature type="transmembrane region" description="Helical" evidence="2">
    <location>
        <begin position="38"/>
        <end position="58"/>
    </location>
</feature>
<keyword evidence="2" id="KW-0472">Membrane</keyword>
<dbReference type="InterPro" id="IPR029162">
    <property type="entry name" value="InaF-motif"/>
</dbReference>
<evidence type="ECO:0000313" key="3">
    <source>
        <dbReference type="EMBL" id="CAH2094575.1"/>
    </source>
</evidence>
<dbReference type="PANTHER" id="PTHR34929">
    <property type="entry name" value="ZGC:153157"/>
    <property type="match status" value="1"/>
</dbReference>
<dbReference type="PANTHER" id="PTHR34929:SF1">
    <property type="entry name" value="INAF MOTIF CONTAINING 2"/>
    <property type="match status" value="1"/>
</dbReference>
<protein>
    <submittedName>
        <fullName evidence="3">Uncharacterized protein</fullName>
    </submittedName>
</protein>
<reference evidence="3" key="1">
    <citation type="submission" date="2022-03" db="EMBL/GenBank/DDBJ databases">
        <authorList>
            <person name="Tunstrom K."/>
        </authorList>
    </citation>
    <scope>NUCLEOTIDE SEQUENCE</scope>
</reference>
<evidence type="ECO:0000256" key="2">
    <source>
        <dbReference type="SAM" id="Phobius"/>
    </source>
</evidence>
<sequence length="166" mass="18582">MSGSAQEGDGASAETGTSPAQDLYREKPSSTAVRVLTVFAYLMSVSLAAILLSVYYICIWKSPVMTKEPNEMYSSRRGDHSDYDPNIMNNNHPFNFEEWRFIDQLFELRRQASRAARGVDRSLPPVGRHRPPPTRLRANLRGATTPDASARLYCHPSCHTALPLLN</sequence>
<organism evidence="3 4">
    <name type="scientific">Euphydryas editha</name>
    <name type="common">Edith's checkerspot</name>
    <dbReference type="NCBI Taxonomy" id="104508"/>
    <lineage>
        <taxon>Eukaryota</taxon>
        <taxon>Metazoa</taxon>
        <taxon>Ecdysozoa</taxon>
        <taxon>Arthropoda</taxon>
        <taxon>Hexapoda</taxon>
        <taxon>Insecta</taxon>
        <taxon>Pterygota</taxon>
        <taxon>Neoptera</taxon>
        <taxon>Endopterygota</taxon>
        <taxon>Lepidoptera</taxon>
        <taxon>Glossata</taxon>
        <taxon>Ditrysia</taxon>
        <taxon>Papilionoidea</taxon>
        <taxon>Nymphalidae</taxon>
        <taxon>Nymphalinae</taxon>
        <taxon>Euphydryas</taxon>
    </lineage>
</organism>
<gene>
    <name evidence="3" type="ORF">EEDITHA_LOCUS10129</name>
</gene>
<name>A0AAU9UA13_EUPED</name>
<dbReference type="AlphaFoldDB" id="A0AAU9UA13"/>
<keyword evidence="2" id="KW-0812">Transmembrane</keyword>
<dbReference type="EMBL" id="CAKOGL010000014">
    <property type="protein sequence ID" value="CAH2094575.1"/>
    <property type="molecule type" value="Genomic_DNA"/>
</dbReference>
<proteinExistence type="predicted"/>